<proteinExistence type="predicted"/>
<name>A0A177EE38_9MICR</name>
<dbReference type="AlphaFoldDB" id="A0A177EE38"/>
<gene>
    <name evidence="1" type="ORF">NEDG_00803</name>
</gene>
<dbReference type="VEuPathDB" id="MicrosporidiaDB:NEDG_00803"/>
<sequence>MFKVCVGALLWVVVSFLLRVVLQVGALLQTVRLAGNKAVNNGRILKQCDRLVVDALGTTGEFLAFVGIIRYQVIKKVSMKSVWTALSVLAACCLGKRWLESKDEDSRFCLPPRLCGMPARYIKVVLVGWSLSAFKHQAQWARLGLVLGGAWVLTPNTKSWQVQVTVGVFYLSAVAMTCCLFEDTGHLFIRSLFMLGHKEPLEQAECLYGSLVLAQSTYTAEILQSLVEGV</sequence>
<organism evidence="1 2">
    <name type="scientific">Nematocida displodere</name>
    <dbReference type="NCBI Taxonomy" id="1805483"/>
    <lineage>
        <taxon>Eukaryota</taxon>
        <taxon>Fungi</taxon>
        <taxon>Fungi incertae sedis</taxon>
        <taxon>Microsporidia</taxon>
        <taxon>Nematocida</taxon>
    </lineage>
</organism>
<comment type="caution">
    <text evidence="1">The sequence shown here is derived from an EMBL/GenBank/DDBJ whole genome shotgun (WGS) entry which is preliminary data.</text>
</comment>
<keyword evidence="2" id="KW-1185">Reference proteome</keyword>
<protein>
    <submittedName>
        <fullName evidence="1">Uncharacterized protein</fullName>
    </submittedName>
</protein>
<dbReference type="GeneID" id="93647153"/>
<accession>A0A177EE38</accession>
<dbReference type="EMBL" id="LTDL01000040">
    <property type="protein sequence ID" value="OAG29670.1"/>
    <property type="molecule type" value="Genomic_DNA"/>
</dbReference>
<evidence type="ECO:0000313" key="2">
    <source>
        <dbReference type="Proteomes" id="UP000185944"/>
    </source>
</evidence>
<dbReference type="RefSeq" id="XP_067544318.1">
    <property type="nucleotide sequence ID" value="XM_067688221.1"/>
</dbReference>
<reference evidence="1 2" key="1">
    <citation type="submission" date="2016-02" db="EMBL/GenBank/DDBJ databases">
        <title>Discovery of a natural microsporidian pathogen with a broad tissue tropism in Caenorhabditis elegans.</title>
        <authorList>
            <person name="Luallen R.J."/>
            <person name="Reinke A.W."/>
            <person name="Tong L."/>
            <person name="Botts M.R."/>
            <person name="Felix M.-A."/>
            <person name="Troemel E.R."/>
        </authorList>
    </citation>
    <scope>NUCLEOTIDE SEQUENCE [LARGE SCALE GENOMIC DNA]</scope>
    <source>
        <strain evidence="1 2">JUm2807</strain>
    </source>
</reference>
<evidence type="ECO:0000313" key="1">
    <source>
        <dbReference type="EMBL" id="OAG29670.1"/>
    </source>
</evidence>
<dbReference type="Proteomes" id="UP000185944">
    <property type="component" value="Unassembled WGS sequence"/>
</dbReference>